<reference evidence="2 3" key="1">
    <citation type="submission" date="2021-06" db="EMBL/GenBank/DDBJ databases">
        <title>Caerostris extrusa draft genome.</title>
        <authorList>
            <person name="Kono N."/>
            <person name="Arakawa K."/>
        </authorList>
    </citation>
    <scope>NUCLEOTIDE SEQUENCE [LARGE SCALE GENOMIC DNA]</scope>
</reference>
<organism evidence="2 3">
    <name type="scientific">Caerostris extrusa</name>
    <name type="common">Bark spider</name>
    <name type="synonym">Caerostris bankana</name>
    <dbReference type="NCBI Taxonomy" id="172846"/>
    <lineage>
        <taxon>Eukaryota</taxon>
        <taxon>Metazoa</taxon>
        <taxon>Ecdysozoa</taxon>
        <taxon>Arthropoda</taxon>
        <taxon>Chelicerata</taxon>
        <taxon>Arachnida</taxon>
        <taxon>Araneae</taxon>
        <taxon>Araneomorphae</taxon>
        <taxon>Entelegynae</taxon>
        <taxon>Araneoidea</taxon>
        <taxon>Araneidae</taxon>
        <taxon>Caerostris</taxon>
    </lineage>
</organism>
<keyword evidence="1" id="KW-0472">Membrane</keyword>
<dbReference type="AlphaFoldDB" id="A0AAV4TS62"/>
<feature type="transmembrane region" description="Helical" evidence="1">
    <location>
        <begin position="19"/>
        <end position="37"/>
    </location>
</feature>
<evidence type="ECO:0000313" key="3">
    <source>
        <dbReference type="Proteomes" id="UP001054945"/>
    </source>
</evidence>
<evidence type="ECO:0000256" key="1">
    <source>
        <dbReference type="SAM" id="Phobius"/>
    </source>
</evidence>
<keyword evidence="3" id="KW-1185">Reference proteome</keyword>
<dbReference type="Proteomes" id="UP001054945">
    <property type="component" value="Unassembled WGS sequence"/>
</dbReference>
<keyword evidence="1" id="KW-1133">Transmembrane helix</keyword>
<comment type="caution">
    <text evidence="2">The sequence shown here is derived from an EMBL/GenBank/DDBJ whole genome shotgun (WGS) entry which is preliminary data.</text>
</comment>
<evidence type="ECO:0008006" key="4">
    <source>
        <dbReference type="Google" id="ProtNLM"/>
    </source>
</evidence>
<evidence type="ECO:0000313" key="2">
    <source>
        <dbReference type="EMBL" id="GIY47690.1"/>
    </source>
</evidence>
<proteinExistence type="predicted"/>
<protein>
    <recommendedName>
        <fullName evidence="4">Secreted protein</fullName>
    </recommendedName>
</protein>
<sequence length="101" mass="11942">MATVTPCVHQQLVLDLWRLWLVAFVACGTCKFIEVVFHKLKRRTECFQLSPSEIHGLWVTWLFIWREMSWSATAKRRSTFAKFVSYIRIAESTFANNSERK</sequence>
<keyword evidence="1" id="KW-0812">Transmembrane</keyword>
<dbReference type="EMBL" id="BPLR01011609">
    <property type="protein sequence ID" value="GIY47690.1"/>
    <property type="molecule type" value="Genomic_DNA"/>
</dbReference>
<gene>
    <name evidence="2" type="ORF">CEXT_588951</name>
</gene>
<accession>A0AAV4TS62</accession>
<name>A0AAV4TS62_CAEEX</name>